<dbReference type="InterPro" id="IPR025724">
    <property type="entry name" value="GAG-pre-integrase_dom"/>
</dbReference>
<organism evidence="4 5">
    <name type="scientific">Tanacetum coccineum</name>
    <dbReference type="NCBI Taxonomy" id="301880"/>
    <lineage>
        <taxon>Eukaryota</taxon>
        <taxon>Viridiplantae</taxon>
        <taxon>Streptophyta</taxon>
        <taxon>Embryophyta</taxon>
        <taxon>Tracheophyta</taxon>
        <taxon>Spermatophyta</taxon>
        <taxon>Magnoliopsida</taxon>
        <taxon>eudicotyledons</taxon>
        <taxon>Gunneridae</taxon>
        <taxon>Pentapetalae</taxon>
        <taxon>asterids</taxon>
        <taxon>campanulids</taxon>
        <taxon>Asterales</taxon>
        <taxon>Asteraceae</taxon>
        <taxon>Asteroideae</taxon>
        <taxon>Anthemideae</taxon>
        <taxon>Anthemidinae</taxon>
        <taxon>Tanacetum</taxon>
    </lineage>
</organism>
<feature type="domain" description="Reverse transcriptase Ty1/copia-type" evidence="2">
    <location>
        <begin position="599"/>
        <end position="655"/>
    </location>
</feature>
<proteinExistence type="predicted"/>
<feature type="region of interest" description="Disordered" evidence="1">
    <location>
        <begin position="438"/>
        <end position="472"/>
    </location>
</feature>
<feature type="compositionally biased region" description="Basic residues" evidence="1">
    <location>
        <begin position="982"/>
        <end position="995"/>
    </location>
</feature>
<feature type="compositionally biased region" description="Low complexity" evidence="1">
    <location>
        <begin position="447"/>
        <end position="472"/>
    </location>
</feature>
<dbReference type="InterPro" id="IPR013103">
    <property type="entry name" value="RVT_2"/>
</dbReference>
<dbReference type="Proteomes" id="UP001151760">
    <property type="component" value="Unassembled WGS sequence"/>
</dbReference>
<evidence type="ECO:0000259" key="3">
    <source>
        <dbReference type="Pfam" id="PF13976"/>
    </source>
</evidence>
<evidence type="ECO:0000256" key="1">
    <source>
        <dbReference type="SAM" id="MobiDB-lite"/>
    </source>
</evidence>
<name>A0ABQ4ZM40_9ASTR</name>
<accession>A0ABQ4ZM40</accession>
<dbReference type="PANTHER" id="PTHR11439:SF483">
    <property type="entry name" value="PEPTIDE SYNTHASE GLIP-LIKE, PUTATIVE (AFU_ORTHOLOGUE AFUA_3G12920)-RELATED"/>
    <property type="match status" value="1"/>
</dbReference>
<dbReference type="Pfam" id="PF07727">
    <property type="entry name" value="RVT_2"/>
    <property type="match status" value="1"/>
</dbReference>
<gene>
    <name evidence="4" type="ORF">Tco_0773945</name>
</gene>
<reference evidence="4" key="1">
    <citation type="journal article" date="2022" name="Int. J. Mol. Sci.">
        <title>Draft Genome of Tanacetum Coccineum: Genomic Comparison of Closely Related Tanacetum-Family Plants.</title>
        <authorList>
            <person name="Yamashiro T."/>
            <person name="Shiraishi A."/>
            <person name="Nakayama K."/>
            <person name="Satake H."/>
        </authorList>
    </citation>
    <scope>NUCLEOTIDE SEQUENCE</scope>
</reference>
<keyword evidence="5" id="KW-1185">Reference proteome</keyword>
<dbReference type="PANTHER" id="PTHR11439">
    <property type="entry name" value="GAG-POL-RELATED RETROTRANSPOSON"/>
    <property type="match status" value="1"/>
</dbReference>
<feature type="domain" description="GAG-pre-integrase" evidence="3">
    <location>
        <begin position="355"/>
        <end position="412"/>
    </location>
</feature>
<dbReference type="Pfam" id="PF13976">
    <property type="entry name" value="gag_pre-integrs"/>
    <property type="match status" value="1"/>
</dbReference>
<feature type="region of interest" description="Disordered" evidence="1">
    <location>
        <begin position="1028"/>
        <end position="1066"/>
    </location>
</feature>
<evidence type="ECO:0000313" key="5">
    <source>
        <dbReference type="Proteomes" id="UP001151760"/>
    </source>
</evidence>
<comment type="caution">
    <text evidence="4">The sequence shown here is derived from an EMBL/GenBank/DDBJ whole genome shotgun (WGS) entry which is preliminary data.</text>
</comment>
<protein>
    <submittedName>
        <fullName evidence="4">Ribonuclease H-like domain-containing protein</fullName>
    </submittedName>
</protein>
<evidence type="ECO:0000259" key="2">
    <source>
        <dbReference type="Pfam" id="PF07727"/>
    </source>
</evidence>
<dbReference type="EMBL" id="BQNB010011495">
    <property type="protein sequence ID" value="GJS91309.1"/>
    <property type="molecule type" value="Genomic_DNA"/>
</dbReference>
<reference evidence="4" key="2">
    <citation type="submission" date="2022-01" db="EMBL/GenBank/DDBJ databases">
        <authorList>
            <person name="Yamashiro T."/>
            <person name="Shiraishi A."/>
            <person name="Satake H."/>
            <person name="Nakayama K."/>
        </authorList>
    </citation>
    <scope>NUCLEOTIDE SEQUENCE</scope>
</reference>
<sequence>MDQDSVHMVAASKVPMLKPENGNAPLITKLIEGVKTIIAPTTAEEKAQRSSEVLDQTFDRLQKLISQLEIHSESISQEDVNQKFLRSLSLESNTHTIVWMNKHEIDTLSLDDLYNNLKIYEPEVKGTSSSSTNTQNVAFVSSNSTSSTNGAVNTAHGATTASTQATAVNSTTIKWCAVNLWASLQDNHTVVDGYANNKGKEILEEHWKEVFCEWASRNQENRNRRHKKGCASGDNYLLNWDEHITRYPGYQTRTVPVPYRNGTESWPKAVVNTARPKAVLNAVKGNQVNAVKGLSMIGFGNHGLRQSTSRFGGVNMSYLPDFEEINRGYVAFGGNPKGGKITGKGTIKTVPRKNNMYSVDLNNIVPKGGLTCLFAKATSDESKLWHRRLGHINFKTMNKLVKGNLVRGLPSKLFENPKSSPDAGFKPLGDNEKKVTKELGKEGGDPINKNDSVNNTNNINTTSDGNNTNNVNTVSSSVNTTDIEVNDISSNTSIELPNDPNMPELEDIVYLNNYEDVGVEADMNNLNTFMPASLIPTTRTHKDHPVEQIIGDLNSAPQTRRTTKNLEEHGLFSLVQQRKNHKDFQNCLFACFLSQEEPKKMDVKSDFLYGKIKEEVYVCQPSGFEDPDFPDRVYKVEKALYGLHQAPRALYETFQLICWTIDEIIFDSTKKSLCTEFEKMMHKKFQMSSMGEITFFLGLQVKQKEDGIFISQDNTPMETQKPLLKDEDGKEVDVHLYRSMIGSLMYLTSSRPDIMFAVCQPKLGLWYPKDSLFDLVAYTDSDYARASLDRKSTIGEAEYVAASSCCRQVLWIQNQLLDYGRDLHLEDAEGVDCLPNATIFEQLTLMSAKTTAWNEFSSTMASAFIRLATNQKFYFSKYIFESMVKNLENVSRKILMYPRFVQVFLNKQVDGMSKHNKIYVMPSHTNKIFGNMKRVGKGFSRSLTPLFLTMMVQAQEEMGEVSANPTDPHHTPTIIQPLTSQPKKKQNPRKPKRKETKVPQLSGPTNNVADEAVYEEMDDSLERAATTATSLDAEQDKGNTNKTQSKATLNKPSSLGFSSGVNTPQSDEDSLKLKKLMELCTNLQNRVIDLEKTKTSQAQEIISLKRRGRIDDIDANEDIYLVNVHKDEDMFWVNDLEGHEVVVETKVASKDVN</sequence>
<feature type="region of interest" description="Disordered" evidence="1">
    <location>
        <begin position="959"/>
        <end position="1009"/>
    </location>
</feature>
<feature type="region of interest" description="Disordered" evidence="1">
    <location>
        <begin position="412"/>
        <end position="431"/>
    </location>
</feature>
<evidence type="ECO:0000313" key="4">
    <source>
        <dbReference type="EMBL" id="GJS91309.1"/>
    </source>
</evidence>
<feature type="compositionally biased region" description="Polar residues" evidence="1">
    <location>
        <begin position="1040"/>
        <end position="1065"/>
    </location>
</feature>